<accession>A0A2G5T1K1</accession>
<proteinExistence type="predicted"/>
<dbReference type="EMBL" id="PDUG01000006">
    <property type="protein sequence ID" value="PIC20991.1"/>
    <property type="molecule type" value="Genomic_DNA"/>
</dbReference>
<keyword evidence="2" id="KW-1185">Reference proteome</keyword>
<sequence>MDLVLRFWSLQGSGSSSSPETRSDAELIVLNEMSSFLDYLESQESLFSVYVNVRRINANARSFYTDNLLLKQCQEDQCQFHQNDKVIVLNKLRRQRPKILRHYRKYLKVHRRLKRSYKIG</sequence>
<evidence type="ECO:0000313" key="2">
    <source>
        <dbReference type="Proteomes" id="UP000230233"/>
    </source>
</evidence>
<evidence type="ECO:0000313" key="1">
    <source>
        <dbReference type="EMBL" id="PIC20991.1"/>
    </source>
</evidence>
<organism evidence="1 2">
    <name type="scientific">Caenorhabditis nigoni</name>
    <dbReference type="NCBI Taxonomy" id="1611254"/>
    <lineage>
        <taxon>Eukaryota</taxon>
        <taxon>Metazoa</taxon>
        <taxon>Ecdysozoa</taxon>
        <taxon>Nematoda</taxon>
        <taxon>Chromadorea</taxon>
        <taxon>Rhabditida</taxon>
        <taxon>Rhabditina</taxon>
        <taxon>Rhabditomorpha</taxon>
        <taxon>Rhabditoidea</taxon>
        <taxon>Rhabditidae</taxon>
        <taxon>Peloderinae</taxon>
        <taxon>Caenorhabditis</taxon>
    </lineage>
</organism>
<gene>
    <name evidence="1" type="primary">Cnig_chr_X.g25988</name>
    <name evidence="1" type="ORF">B9Z55_025988</name>
</gene>
<protein>
    <submittedName>
        <fullName evidence="1">Uncharacterized protein</fullName>
    </submittedName>
</protein>
<comment type="caution">
    <text evidence="1">The sequence shown here is derived from an EMBL/GenBank/DDBJ whole genome shotgun (WGS) entry which is preliminary data.</text>
</comment>
<dbReference type="AlphaFoldDB" id="A0A2G5T1K1"/>
<dbReference type="Proteomes" id="UP000230233">
    <property type="component" value="Chromosome X"/>
</dbReference>
<name>A0A2G5T1K1_9PELO</name>
<reference evidence="2" key="1">
    <citation type="submission" date="2017-10" db="EMBL/GenBank/DDBJ databases">
        <title>Rapid genome shrinkage in a self-fertile nematode reveals novel sperm competition proteins.</title>
        <authorList>
            <person name="Yin D."/>
            <person name="Schwarz E.M."/>
            <person name="Thomas C.G."/>
            <person name="Felde R.L."/>
            <person name="Korf I.F."/>
            <person name="Cutter A.D."/>
            <person name="Schartner C.M."/>
            <person name="Ralston E.J."/>
            <person name="Meyer B.J."/>
            <person name="Haag E.S."/>
        </authorList>
    </citation>
    <scope>NUCLEOTIDE SEQUENCE [LARGE SCALE GENOMIC DNA]</scope>
    <source>
        <strain evidence="2">JU1422</strain>
    </source>
</reference>